<name>A0A8S1NTA7_PARPR</name>
<dbReference type="Proteomes" id="UP000688137">
    <property type="component" value="Unassembled WGS sequence"/>
</dbReference>
<dbReference type="Pfam" id="PF18808">
    <property type="entry name" value="Importin_rep_4"/>
    <property type="match status" value="1"/>
</dbReference>
<gene>
    <name evidence="11" type="ORF">PPRIM_AZ9-3.1.T0960140</name>
</gene>
<evidence type="ECO:0000256" key="8">
    <source>
        <dbReference type="PROSITE-ProRule" id="PRU00103"/>
    </source>
</evidence>
<dbReference type="GO" id="GO:0006606">
    <property type="term" value="P:protein import into nucleus"/>
    <property type="evidence" value="ECO:0007669"/>
    <property type="project" value="InterPro"/>
</dbReference>
<feature type="repeat" description="HEAT" evidence="8">
    <location>
        <begin position="406"/>
        <end position="444"/>
    </location>
</feature>
<keyword evidence="3" id="KW-0813">Transport</keyword>
<dbReference type="Pfam" id="PF18829">
    <property type="entry name" value="Importin_rep_6"/>
    <property type="match status" value="1"/>
</dbReference>
<dbReference type="InterPro" id="IPR057672">
    <property type="entry name" value="TPR_IPO4/5"/>
</dbReference>
<organism evidence="11 12">
    <name type="scientific">Paramecium primaurelia</name>
    <dbReference type="NCBI Taxonomy" id="5886"/>
    <lineage>
        <taxon>Eukaryota</taxon>
        <taxon>Sar</taxon>
        <taxon>Alveolata</taxon>
        <taxon>Ciliophora</taxon>
        <taxon>Intramacronucleata</taxon>
        <taxon>Oligohymenophorea</taxon>
        <taxon>Peniculida</taxon>
        <taxon>Parameciidae</taxon>
        <taxon>Paramecium</taxon>
    </lineage>
</organism>
<dbReference type="InterPro" id="IPR041389">
    <property type="entry name" value="Importin_rep_6"/>
</dbReference>
<dbReference type="GO" id="GO:0005634">
    <property type="term" value="C:nucleus"/>
    <property type="evidence" value="ECO:0007669"/>
    <property type="project" value="UniProtKB-SubCell"/>
</dbReference>
<dbReference type="AlphaFoldDB" id="A0A8S1NTA7"/>
<evidence type="ECO:0000256" key="9">
    <source>
        <dbReference type="SAM" id="Coils"/>
    </source>
</evidence>
<dbReference type="Pfam" id="PF25574">
    <property type="entry name" value="TPR_IMB1"/>
    <property type="match status" value="1"/>
</dbReference>
<keyword evidence="6" id="KW-0653">Protein transport</keyword>
<feature type="coiled-coil region" evidence="9">
    <location>
        <begin position="774"/>
        <end position="801"/>
    </location>
</feature>
<sequence length="1077" mass="122414">MSLQEQLLNVIHGVFSPDNATRQKAEELLAQYRDSQPSEFVTSMLHLCRHEELKIRQFAPVYLRNSLSNYSPKSHKNVWSLLTPETQEIVKVSLFQLLELETSSNVRSQLCDTIGELGGSLFEDETKNSWPNLLQTLWQLFLSPKNDLIECGFKILANLFTYAIDLFNKHQADLHTLFIQGLASPDQKIKTATIQSIGNYVTTSEPKQYRAFQDLIPNLMQSALTVTVQDQTLGEEIMETFSDIIDAEPKFFRKQINVFFNGIAAIFRESQIEQGLKRIGTETLISLAEKFPRVFKQDKQYLSQLVEMIFFHMIQISQTVTEEWMKPAEGFNDDIQQDEDCETTRFGMSSIDRLIESIGDKEMLPVLSPIVNQLLQHQDWRYKYAAILALSQVGEYIEEVAEVKPIIELVSPMLSDSNPMIRYAVCHAIGQIADDMKPKFQESYLHLIVPQFLTRLQVEDVPRVTSHILAALTNFVEGTEKGIESYLQNLIQLTIQYLNNGISIVKENAMSALAATAESSKQQFLPYVNEIVPLLFQVFQNHQNKEYRQLKGQTIETITLIASAVGQASFQPFLAETVRILIQVQTSQLEAVDPQKSYVLSGWQRLALVCPQQIAIYLPEIIPSLFQLVQQVFKVHTGTADEEFHTYDNEEAEVAIHMLSVFIEELKESFFPYFDSCTQLIVPLCNFNTDENIRSAACKCLVSLIENVKATNNVQQLVNGAKYFLGIILEAAQKEFDPMVIIEQVDCIKEIIDIVGQPFMTTEEVTQLSDKVFKLLLESDKRKAENEKMSKEEDVDEDEKTVIKEETETEEELHVKIAECIGSIFKTHKDQVQPLYEVICNQILPKVLDPTQSPKMHQFGIFLIDDMVEYLGYPYVQAKLSDFAQALTIYAVDKVCFVRQAAVYGIGIMALNTPEQLYINVAPMLSKALVDSLKVEKNQDDTEKQHGHARDNSIAALGKIIKYQSKSLGGDLAQGIQTWLHLLPLKFDKPEARIQHEQLADFVIADCNQLINGKPENALQILKVFANSYKTKRSNEAIDTKISSALKIFEQSQGQNVQAIFGMLSQEEQKKLLEVQK</sequence>
<dbReference type="SMART" id="SM01349">
    <property type="entry name" value="TOG"/>
    <property type="match status" value="1"/>
</dbReference>
<reference evidence="11" key="1">
    <citation type="submission" date="2021-01" db="EMBL/GenBank/DDBJ databases">
        <authorList>
            <consortium name="Genoscope - CEA"/>
            <person name="William W."/>
        </authorList>
    </citation>
    <scope>NUCLEOTIDE SEQUENCE</scope>
</reference>
<evidence type="ECO:0000313" key="11">
    <source>
        <dbReference type="EMBL" id="CAD8094659.1"/>
    </source>
</evidence>
<keyword evidence="4" id="KW-0963">Cytoplasm</keyword>
<dbReference type="InterPro" id="IPR021133">
    <property type="entry name" value="HEAT_type_2"/>
</dbReference>
<accession>A0A8S1NTA7</accession>
<dbReference type="EMBL" id="CAJJDM010000099">
    <property type="protein sequence ID" value="CAD8094659.1"/>
    <property type="molecule type" value="Genomic_DNA"/>
</dbReference>
<evidence type="ECO:0000256" key="5">
    <source>
        <dbReference type="ARBA" id="ARBA00022737"/>
    </source>
</evidence>
<proteinExistence type="predicted"/>
<dbReference type="FunFam" id="1.25.10.10:FF:001121">
    <property type="entry name" value="Uncharacterized protein"/>
    <property type="match status" value="1"/>
</dbReference>
<feature type="domain" description="TOG" evidence="10">
    <location>
        <begin position="350"/>
        <end position="598"/>
    </location>
</feature>
<dbReference type="PROSITE" id="PS50077">
    <property type="entry name" value="HEAT_REPEAT"/>
    <property type="match status" value="1"/>
</dbReference>
<dbReference type="PANTHER" id="PTHR10527">
    <property type="entry name" value="IMPORTIN BETA"/>
    <property type="match status" value="1"/>
</dbReference>
<keyword evidence="7" id="KW-0539">Nucleus</keyword>
<evidence type="ECO:0000256" key="1">
    <source>
        <dbReference type="ARBA" id="ARBA00004123"/>
    </source>
</evidence>
<evidence type="ECO:0000256" key="6">
    <source>
        <dbReference type="ARBA" id="ARBA00022927"/>
    </source>
</evidence>
<comment type="caution">
    <text evidence="11">The sequence shown here is derived from an EMBL/GenBank/DDBJ whole genome shotgun (WGS) entry which is preliminary data.</text>
</comment>
<dbReference type="Pfam" id="PF13513">
    <property type="entry name" value="HEAT_EZ"/>
    <property type="match status" value="1"/>
</dbReference>
<evidence type="ECO:0000256" key="2">
    <source>
        <dbReference type="ARBA" id="ARBA00004496"/>
    </source>
</evidence>
<dbReference type="GO" id="GO:0005737">
    <property type="term" value="C:cytoplasm"/>
    <property type="evidence" value="ECO:0007669"/>
    <property type="project" value="UniProtKB-SubCell"/>
</dbReference>
<dbReference type="Pfam" id="PF25780">
    <property type="entry name" value="TPR_IPO5"/>
    <property type="match status" value="1"/>
</dbReference>
<protein>
    <recommendedName>
        <fullName evidence="10">TOG domain-containing protein</fullName>
    </recommendedName>
</protein>
<evidence type="ECO:0000313" key="12">
    <source>
        <dbReference type="Proteomes" id="UP000688137"/>
    </source>
</evidence>
<dbReference type="InterPro" id="IPR058584">
    <property type="entry name" value="IMB1_TNPO1-like_TPR"/>
</dbReference>
<dbReference type="InterPro" id="IPR040122">
    <property type="entry name" value="Importin_beta"/>
</dbReference>
<keyword evidence="9" id="KW-0175">Coiled coil</keyword>
<keyword evidence="12" id="KW-1185">Reference proteome</keyword>
<evidence type="ECO:0000259" key="10">
    <source>
        <dbReference type="SMART" id="SM01349"/>
    </source>
</evidence>
<keyword evidence="5" id="KW-0677">Repeat</keyword>
<dbReference type="OMA" id="NDSCYQD"/>
<evidence type="ECO:0000256" key="7">
    <source>
        <dbReference type="ARBA" id="ARBA00023242"/>
    </source>
</evidence>
<evidence type="ECO:0000256" key="4">
    <source>
        <dbReference type="ARBA" id="ARBA00022490"/>
    </source>
</evidence>
<dbReference type="InterPro" id="IPR034085">
    <property type="entry name" value="TOG"/>
</dbReference>
<evidence type="ECO:0000256" key="3">
    <source>
        <dbReference type="ARBA" id="ARBA00022448"/>
    </source>
</evidence>
<comment type="subcellular location">
    <subcellularLocation>
        <location evidence="2">Cytoplasm</location>
    </subcellularLocation>
    <subcellularLocation>
        <location evidence="1">Nucleus</location>
    </subcellularLocation>
</comment>
<dbReference type="InterPro" id="IPR041653">
    <property type="entry name" value="Importin_rep_4"/>
</dbReference>